<protein>
    <submittedName>
        <fullName evidence="1">Murein L,D-transpeptidase</fullName>
    </submittedName>
</protein>
<proteinExistence type="predicted"/>
<organism evidence="1 2">
    <name type="scientific">Cryomorpha ignava</name>
    <dbReference type="NCBI Taxonomy" id="101383"/>
    <lineage>
        <taxon>Bacteria</taxon>
        <taxon>Pseudomonadati</taxon>
        <taxon>Bacteroidota</taxon>
        <taxon>Flavobacteriia</taxon>
        <taxon>Flavobacteriales</taxon>
        <taxon>Cryomorphaceae</taxon>
        <taxon>Cryomorpha</taxon>
    </lineage>
</organism>
<name>A0A7K3WQ12_9FLAO</name>
<keyword evidence="2" id="KW-1185">Reference proteome</keyword>
<reference evidence="1 2" key="1">
    <citation type="submission" date="2020-02" db="EMBL/GenBank/DDBJ databases">
        <title>Out from the shadows clarifying the taxonomy of the family Cryomorphaceae and related taxa by utilizing the GTDB taxonomic framework.</title>
        <authorList>
            <person name="Bowman J.P."/>
        </authorList>
    </citation>
    <scope>NUCLEOTIDE SEQUENCE [LARGE SCALE GENOMIC DNA]</scope>
    <source>
        <strain evidence="1 2">QSSC 1-22</strain>
    </source>
</reference>
<gene>
    <name evidence="1" type="ORF">G3O08_08700</name>
</gene>
<comment type="caution">
    <text evidence="1">The sequence shown here is derived from an EMBL/GenBank/DDBJ whole genome shotgun (WGS) entry which is preliminary data.</text>
</comment>
<dbReference type="RefSeq" id="WP_163284946.1">
    <property type="nucleotide sequence ID" value="NZ_JAAGVY010000012.1"/>
</dbReference>
<sequence length="131" mass="14489">MSNLIYDIKRGYLTWNGRSYRAISGPFRNGTLETGKYRIETKKVVSNILNKVGFQSSGSNQGWFIPLSPLFDSNRFGLGIHPDGGQKGTEGCIGIQGQAAEMFWKAWLTASLNNRPNYLVVVEDAKAEAVT</sequence>
<accession>A0A7K3WQ12</accession>
<dbReference type="Proteomes" id="UP000486602">
    <property type="component" value="Unassembled WGS sequence"/>
</dbReference>
<evidence type="ECO:0000313" key="2">
    <source>
        <dbReference type="Proteomes" id="UP000486602"/>
    </source>
</evidence>
<dbReference type="EMBL" id="JAAGVY010000012">
    <property type="protein sequence ID" value="NEN23578.1"/>
    <property type="molecule type" value="Genomic_DNA"/>
</dbReference>
<evidence type="ECO:0000313" key="1">
    <source>
        <dbReference type="EMBL" id="NEN23578.1"/>
    </source>
</evidence>
<dbReference type="AlphaFoldDB" id="A0A7K3WQ12"/>